<accession>A0AAV9M5H2</accession>
<reference evidence="2 3" key="1">
    <citation type="submission" date="2023-10" db="EMBL/GenBank/DDBJ databases">
        <title>Genome-Wide Identification Analysis in wild type Solanum Pinnatisectum Reveals Some Genes Defensing Phytophthora Infestans.</title>
        <authorList>
            <person name="Sun C."/>
        </authorList>
    </citation>
    <scope>NUCLEOTIDE SEQUENCE [LARGE SCALE GENOMIC DNA]</scope>
    <source>
        <strain evidence="2">LQN</strain>
        <tissue evidence="2">Leaf</tissue>
    </source>
</reference>
<name>A0AAV9M5H2_9SOLN</name>
<feature type="region of interest" description="Disordered" evidence="1">
    <location>
        <begin position="36"/>
        <end position="60"/>
    </location>
</feature>
<evidence type="ECO:0000256" key="1">
    <source>
        <dbReference type="SAM" id="MobiDB-lite"/>
    </source>
</evidence>
<evidence type="ECO:0000313" key="2">
    <source>
        <dbReference type="EMBL" id="KAK4732140.1"/>
    </source>
</evidence>
<gene>
    <name evidence="2" type="ORF">R3W88_025128</name>
</gene>
<dbReference type="PANTHER" id="PTHR32108:SF6">
    <property type="entry name" value="GAG-PRO"/>
    <property type="match status" value="1"/>
</dbReference>
<dbReference type="Proteomes" id="UP001311915">
    <property type="component" value="Unassembled WGS sequence"/>
</dbReference>
<dbReference type="AlphaFoldDB" id="A0AAV9M5H2"/>
<evidence type="ECO:0008006" key="4">
    <source>
        <dbReference type="Google" id="ProtNLM"/>
    </source>
</evidence>
<evidence type="ECO:0000313" key="3">
    <source>
        <dbReference type="Proteomes" id="UP001311915"/>
    </source>
</evidence>
<dbReference type="EMBL" id="JAWPEI010000003">
    <property type="protein sequence ID" value="KAK4732140.1"/>
    <property type="molecule type" value="Genomic_DNA"/>
</dbReference>
<dbReference type="PANTHER" id="PTHR32108">
    <property type="entry name" value="DNA-DIRECTED RNA POLYMERASE SUBUNIT ALPHA"/>
    <property type="match status" value="1"/>
</dbReference>
<organism evidence="2 3">
    <name type="scientific">Solanum pinnatisectum</name>
    <name type="common">tansyleaf nightshade</name>
    <dbReference type="NCBI Taxonomy" id="50273"/>
    <lineage>
        <taxon>Eukaryota</taxon>
        <taxon>Viridiplantae</taxon>
        <taxon>Streptophyta</taxon>
        <taxon>Embryophyta</taxon>
        <taxon>Tracheophyta</taxon>
        <taxon>Spermatophyta</taxon>
        <taxon>Magnoliopsida</taxon>
        <taxon>eudicotyledons</taxon>
        <taxon>Gunneridae</taxon>
        <taxon>Pentapetalae</taxon>
        <taxon>asterids</taxon>
        <taxon>lamiids</taxon>
        <taxon>Solanales</taxon>
        <taxon>Solanaceae</taxon>
        <taxon>Solanoideae</taxon>
        <taxon>Solaneae</taxon>
        <taxon>Solanum</taxon>
    </lineage>
</organism>
<proteinExistence type="predicted"/>
<protein>
    <recommendedName>
        <fullName evidence="4">Gag-pol polyprotein</fullName>
    </recommendedName>
</protein>
<comment type="caution">
    <text evidence="2">The sequence shown here is derived from an EMBL/GenBank/DDBJ whole genome shotgun (WGS) entry which is preliminary data.</text>
</comment>
<sequence>MYQAQALLYQNTRPNYQAPQTNYQTNSYPRYQAPHLNAPNYRQMPHSQQGNCDTPRPRFEKKPTRIFTPLIESRTKLFERLTAVGYIQPVGPKPFDTSSRFYRPDQRCAYHLNGVRHDTEDCINLKHKIQDLIDQKVVSLQTVAPNVNSNPLPNHGGVTINMIKTDDDWYVTKAIVPIVSDELEKAVASLRIREKK</sequence>
<keyword evidence="3" id="KW-1185">Reference proteome</keyword>